<dbReference type="VEuPathDB" id="FungiDB:RhiirFUN_002102"/>
<dbReference type="VEuPathDB" id="FungiDB:FUN_002047"/>
<comment type="catalytic activity">
    <reaction evidence="16">
        <text>UDP-alpha-D-glucuronate + H(+) = UDP-alpha-D-xylose + CO2</text>
        <dbReference type="Rhea" id="RHEA:23916"/>
        <dbReference type="ChEBI" id="CHEBI:15378"/>
        <dbReference type="ChEBI" id="CHEBI:16526"/>
        <dbReference type="ChEBI" id="CHEBI:57632"/>
        <dbReference type="ChEBI" id="CHEBI:58052"/>
        <dbReference type="EC" id="4.1.1.35"/>
    </reaction>
</comment>
<name>A0A2N0QBB5_9GLOM</name>
<proteinExistence type="inferred from homology"/>
<gene>
    <name evidence="19" type="ORF">RhiirA1_372598</name>
    <name evidence="18" type="ORF">RhiirA5_475696</name>
</gene>
<keyword evidence="13" id="KW-0333">Golgi apparatus</keyword>
<evidence type="ECO:0000256" key="14">
    <source>
        <dbReference type="ARBA" id="ARBA00023136"/>
    </source>
</evidence>
<dbReference type="InterPro" id="IPR044516">
    <property type="entry name" value="UXS-like"/>
</dbReference>
<evidence type="ECO:0000256" key="2">
    <source>
        <dbReference type="ARBA" id="ARBA00004447"/>
    </source>
</evidence>
<dbReference type="GO" id="GO:0070403">
    <property type="term" value="F:NAD+ binding"/>
    <property type="evidence" value="ECO:0007669"/>
    <property type="project" value="InterPro"/>
</dbReference>
<reference evidence="18 21" key="2">
    <citation type="submission" date="2017-09" db="EMBL/GenBank/DDBJ databases">
        <title>Extensive intraspecific genome diversity in a model arbuscular mycorrhizal fungus.</title>
        <authorList>
            <person name="Chen E.C."/>
            <person name="Morin E."/>
            <person name="Beaudet D."/>
            <person name="Noel J."/>
            <person name="Ndikumana S."/>
            <person name="Charron P."/>
            <person name="St-Onge C."/>
            <person name="Giorgi J."/>
            <person name="Grigoriev I.V."/>
            <person name="Roux C."/>
            <person name="Martin F.M."/>
            <person name="Corradi N."/>
        </authorList>
    </citation>
    <scope>NUCLEOTIDE SEQUENCE [LARGE SCALE GENOMIC DNA]</scope>
    <source>
        <strain evidence="18 21">A5</strain>
    </source>
</reference>
<dbReference type="Proteomes" id="UP000232688">
    <property type="component" value="Unassembled WGS sequence"/>
</dbReference>
<dbReference type="PANTHER" id="PTHR43078">
    <property type="entry name" value="UDP-GLUCURONIC ACID DECARBOXYLASE-RELATED"/>
    <property type="match status" value="1"/>
</dbReference>
<keyword evidence="10" id="KW-0735">Signal-anchor</keyword>
<dbReference type="Proteomes" id="UP000232722">
    <property type="component" value="Unassembled WGS sequence"/>
</dbReference>
<dbReference type="GO" id="GO:0048040">
    <property type="term" value="F:UDP-glucuronate decarboxylase activity"/>
    <property type="evidence" value="ECO:0007669"/>
    <property type="project" value="UniProtKB-EC"/>
</dbReference>
<keyword evidence="12" id="KW-0520">NAD</keyword>
<dbReference type="Pfam" id="PF16363">
    <property type="entry name" value="GDP_Man_Dehyd"/>
    <property type="match status" value="1"/>
</dbReference>
<feature type="domain" description="NAD(P)-binding" evidence="17">
    <location>
        <begin position="139"/>
        <end position="446"/>
    </location>
</feature>
<dbReference type="AlphaFoldDB" id="A0A2N0QBB5"/>
<protein>
    <recommendedName>
        <fullName evidence="6">UDP-glucuronate decarboxylase</fullName>
        <ecNumber evidence="6">4.1.1.35</ecNumber>
    </recommendedName>
</protein>
<evidence type="ECO:0000256" key="5">
    <source>
        <dbReference type="ARBA" id="ARBA00007505"/>
    </source>
</evidence>
<comment type="subcellular location">
    <subcellularLocation>
        <location evidence="3">Cytoplasm</location>
    </subcellularLocation>
    <subcellularLocation>
        <location evidence="2">Golgi apparatus</location>
        <location evidence="2">Golgi stack membrane</location>
        <topology evidence="2">Single-pass type II membrane protein</topology>
    </subcellularLocation>
</comment>
<reference evidence="19 20" key="4">
    <citation type="submission" date="2017-10" db="EMBL/GenBank/DDBJ databases">
        <title>Genome analyses suggest a sexual origin of heterokaryosis in a supposedly ancient asexual fungus.</title>
        <authorList>
            <person name="Corradi N."/>
            <person name="Sedzielewska K."/>
            <person name="Noel J."/>
            <person name="Charron P."/>
            <person name="Farinelli L."/>
            <person name="Marton T."/>
            <person name="Kruger M."/>
            <person name="Pelin A."/>
            <person name="Brachmann A."/>
            <person name="Corradi N."/>
        </authorList>
    </citation>
    <scope>NUCLEOTIDE SEQUENCE [LARGE SCALE GENOMIC DNA]</scope>
    <source>
        <strain evidence="19 20">A1</strain>
    </source>
</reference>
<dbReference type="VEuPathDB" id="FungiDB:RhiirA1_372598"/>
<evidence type="ECO:0000256" key="7">
    <source>
        <dbReference type="ARBA" id="ARBA00022490"/>
    </source>
</evidence>
<evidence type="ECO:0000256" key="11">
    <source>
        <dbReference type="ARBA" id="ARBA00022989"/>
    </source>
</evidence>
<dbReference type="EMBL" id="LLXH01000026">
    <property type="protein sequence ID" value="PKC75297.1"/>
    <property type="molecule type" value="Genomic_DNA"/>
</dbReference>
<dbReference type="InterPro" id="IPR016040">
    <property type="entry name" value="NAD(P)-bd_dom"/>
</dbReference>
<keyword evidence="7" id="KW-0963">Cytoplasm</keyword>
<evidence type="ECO:0000256" key="3">
    <source>
        <dbReference type="ARBA" id="ARBA00004496"/>
    </source>
</evidence>
<dbReference type="Gene3D" id="3.40.50.720">
    <property type="entry name" value="NAD(P)-binding Rossmann-like Domain"/>
    <property type="match status" value="2"/>
</dbReference>
<keyword evidence="9" id="KW-0210">Decarboxylase</keyword>
<evidence type="ECO:0000256" key="13">
    <source>
        <dbReference type="ARBA" id="ARBA00023034"/>
    </source>
</evidence>
<evidence type="ECO:0000256" key="9">
    <source>
        <dbReference type="ARBA" id="ARBA00022793"/>
    </source>
</evidence>
<dbReference type="GO" id="GO:0032580">
    <property type="term" value="C:Golgi cisterna membrane"/>
    <property type="evidence" value="ECO:0007669"/>
    <property type="project" value="UniProtKB-SubCell"/>
</dbReference>
<dbReference type="GO" id="GO:0033320">
    <property type="term" value="P:UDP-D-xylose biosynthetic process"/>
    <property type="evidence" value="ECO:0007669"/>
    <property type="project" value="UniProtKB-UniPathway"/>
</dbReference>
<evidence type="ECO:0000313" key="21">
    <source>
        <dbReference type="Proteomes" id="UP000232722"/>
    </source>
</evidence>
<evidence type="ECO:0000256" key="16">
    <source>
        <dbReference type="ARBA" id="ARBA00051601"/>
    </source>
</evidence>
<keyword evidence="14" id="KW-0472">Membrane</keyword>
<evidence type="ECO:0000259" key="17">
    <source>
        <dbReference type="Pfam" id="PF16363"/>
    </source>
</evidence>
<keyword evidence="8" id="KW-0812">Transmembrane</keyword>
<organism evidence="18 21">
    <name type="scientific">Rhizophagus irregularis</name>
    <dbReference type="NCBI Taxonomy" id="588596"/>
    <lineage>
        <taxon>Eukaryota</taxon>
        <taxon>Fungi</taxon>
        <taxon>Fungi incertae sedis</taxon>
        <taxon>Mucoromycota</taxon>
        <taxon>Glomeromycotina</taxon>
        <taxon>Glomeromycetes</taxon>
        <taxon>Glomerales</taxon>
        <taxon>Glomeraceae</taxon>
        <taxon>Rhizophagus</taxon>
    </lineage>
</organism>
<dbReference type="PANTHER" id="PTHR43078:SF6">
    <property type="entry name" value="UDP-GLUCURONIC ACID DECARBOXYLASE 1"/>
    <property type="match status" value="1"/>
</dbReference>
<dbReference type="CDD" id="cd05230">
    <property type="entry name" value="UGD_SDR_e"/>
    <property type="match status" value="1"/>
</dbReference>
<dbReference type="GO" id="GO:0042732">
    <property type="term" value="P:D-xylose metabolic process"/>
    <property type="evidence" value="ECO:0007669"/>
    <property type="project" value="InterPro"/>
</dbReference>
<reference evidence="19 20" key="3">
    <citation type="submission" date="2017-10" db="EMBL/GenBank/DDBJ databases">
        <title>Extensive intraspecific genome diversity in a model arbuscular mycorrhizal fungus.</title>
        <authorList>
            <person name="Chen E.C.H."/>
            <person name="Morin E."/>
            <person name="Baudet D."/>
            <person name="Noel J."/>
            <person name="Ndikumana S."/>
            <person name="Charron P."/>
            <person name="St-Onge C."/>
            <person name="Giorgi J."/>
            <person name="Grigoriev I.V."/>
            <person name="Roux C."/>
            <person name="Martin F.M."/>
            <person name="Corradi N."/>
        </authorList>
    </citation>
    <scope>NUCLEOTIDE SEQUENCE [LARGE SCALE GENOMIC DNA]</scope>
    <source>
        <strain evidence="19 20">A1</strain>
    </source>
</reference>
<evidence type="ECO:0000256" key="10">
    <source>
        <dbReference type="ARBA" id="ARBA00022968"/>
    </source>
</evidence>
<evidence type="ECO:0000256" key="8">
    <source>
        <dbReference type="ARBA" id="ARBA00022692"/>
    </source>
</evidence>
<dbReference type="EMBL" id="LLXJ01000050">
    <property type="protein sequence ID" value="PKC16375.1"/>
    <property type="molecule type" value="Genomic_DNA"/>
</dbReference>
<keyword evidence="11" id="KW-1133">Transmembrane helix</keyword>
<accession>A0A2N0QBB5</accession>
<comment type="caution">
    <text evidence="18">The sequence shown here is derived from an EMBL/GenBank/DDBJ whole genome shotgun (WGS) entry which is preliminary data.</text>
</comment>
<evidence type="ECO:0000256" key="4">
    <source>
        <dbReference type="ARBA" id="ARBA00005100"/>
    </source>
</evidence>
<dbReference type="SUPFAM" id="SSF51735">
    <property type="entry name" value="NAD(P)-binding Rossmann-fold domains"/>
    <property type="match status" value="1"/>
</dbReference>
<evidence type="ECO:0000256" key="12">
    <source>
        <dbReference type="ARBA" id="ARBA00023027"/>
    </source>
</evidence>
<dbReference type="InterPro" id="IPR036291">
    <property type="entry name" value="NAD(P)-bd_dom_sf"/>
</dbReference>
<evidence type="ECO:0000313" key="20">
    <source>
        <dbReference type="Proteomes" id="UP000232688"/>
    </source>
</evidence>
<dbReference type="FunFam" id="3.40.50.720:FF:000150">
    <property type="entry name" value="UDP-glucuronic acid decarboxylase 6"/>
    <property type="match status" value="1"/>
</dbReference>
<evidence type="ECO:0000313" key="19">
    <source>
        <dbReference type="EMBL" id="PKC75297.1"/>
    </source>
</evidence>
<reference evidence="18 21" key="1">
    <citation type="submission" date="2016-04" db="EMBL/GenBank/DDBJ databases">
        <title>Genome analyses suggest a sexual origin of heterokaryosis in a supposedly ancient asexual fungus.</title>
        <authorList>
            <person name="Ropars J."/>
            <person name="Sedzielewska K."/>
            <person name="Noel J."/>
            <person name="Charron P."/>
            <person name="Farinelli L."/>
            <person name="Marton T."/>
            <person name="Kruger M."/>
            <person name="Pelin A."/>
            <person name="Brachmann A."/>
            <person name="Corradi N."/>
        </authorList>
    </citation>
    <scope>NUCLEOTIDE SEQUENCE [LARGE SCALE GENOMIC DNA]</scope>
    <source>
        <strain evidence="18 21">A5</strain>
    </source>
</reference>
<comment type="similarity">
    <text evidence="5">Belongs to the NAD(P)-dependent epimerase/dehydratase family. UDP-glucuronic acid decarboxylase subfamily.</text>
</comment>
<evidence type="ECO:0000313" key="18">
    <source>
        <dbReference type="EMBL" id="PKC16375.1"/>
    </source>
</evidence>
<evidence type="ECO:0000256" key="1">
    <source>
        <dbReference type="ARBA" id="ARBA00001911"/>
    </source>
</evidence>
<dbReference type="UniPathway" id="UPA00796">
    <property type="reaction ID" value="UER00771"/>
</dbReference>
<keyword evidence="15" id="KW-0456">Lyase</keyword>
<sequence length="461" mass="52529">MSDQSSSKIISETISNTSNESGNNFGFIESVTDINNRKDNLIKTESNIEEETSTFKRNDEWFWDTNSEQIFAQDSKTIIAVGHASVKSIVPLELLRHIYLPQKPHDRIFDPTTRTISYLQPRSYLPVNSLIQGEKKRILVTGGAGFVGSHLVDRLMLIGHEVIVLDNFFTGRKNNLAHWIGHPNFELIRHDVVDPFLIEVDQIYHLACPASPPHYQYNPIKTVKTSVMGTINMLGLAKRVKARFLLTSTSGIHLIFIMLKNLVEVYGDPEEHPQAETYWGHVNPIGPRACYDEGKRVAETLTYAYMHQDSVDVRVARIFNTFGPRMNENDGRVVSNFIMQALKGEELTIYGDGLQTRSFQYVHDLVDGLILLMNKDYMEPINLGNPDEYTIREFAELIRNEVNSSSKIKTLPAPTDDPKKRRPDILRAEQILGWKPRWPVKQGIGETVKYFKRQMEAGLIG</sequence>
<evidence type="ECO:0000256" key="6">
    <source>
        <dbReference type="ARBA" id="ARBA00012290"/>
    </source>
</evidence>
<comment type="cofactor">
    <cofactor evidence="1">
        <name>NAD(+)</name>
        <dbReference type="ChEBI" id="CHEBI:57540"/>
    </cofactor>
</comment>
<comment type="pathway">
    <text evidence="4">Nucleotide-sugar biosynthesis; UDP-alpha-D-xylose biosynthesis; UDP-alpha-D-xylose from UDP-alpha-D-glucuronate: step 1/1.</text>
</comment>
<dbReference type="EC" id="4.1.1.35" evidence="6"/>
<evidence type="ECO:0000256" key="15">
    <source>
        <dbReference type="ARBA" id="ARBA00023239"/>
    </source>
</evidence>